<name>A0A3D1JLS1_9CHLR</name>
<reference evidence="1 2" key="1">
    <citation type="journal article" date="2018" name="Nat. Biotechnol.">
        <title>A standardized bacterial taxonomy based on genome phylogeny substantially revises the tree of life.</title>
        <authorList>
            <person name="Parks D.H."/>
            <person name="Chuvochina M."/>
            <person name="Waite D.W."/>
            <person name="Rinke C."/>
            <person name="Skarshewski A."/>
            <person name="Chaumeil P.A."/>
            <person name="Hugenholtz P."/>
        </authorList>
    </citation>
    <scope>NUCLEOTIDE SEQUENCE [LARGE SCALE GENOMIC DNA]</scope>
    <source>
        <strain evidence="1">UBA8781</strain>
    </source>
</reference>
<proteinExistence type="predicted"/>
<gene>
    <name evidence="1" type="ORF">DEQ80_12185</name>
</gene>
<evidence type="ECO:0008006" key="3">
    <source>
        <dbReference type="Google" id="ProtNLM"/>
    </source>
</evidence>
<protein>
    <recommendedName>
        <fullName evidence="3">M23 family metallopeptidase</fullName>
    </recommendedName>
</protein>
<dbReference type="Proteomes" id="UP000264141">
    <property type="component" value="Unassembled WGS sequence"/>
</dbReference>
<dbReference type="STRING" id="229919.GCA_001050195_02257"/>
<dbReference type="Gene3D" id="2.70.70.10">
    <property type="entry name" value="Glucose Permease (Domain IIA)"/>
    <property type="match status" value="1"/>
</dbReference>
<organism evidence="1 2">
    <name type="scientific">Anaerolinea thermolimosa</name>
    <dbReference type="NCBI Taxonomy" id="229919"/>
    <lineage>
        <taxon>Bacteria</taxon>
        <taxon>Bacillati</taxon>
        <taxon>Chloroflexota</taxon>
        <taxon>Anaerolineae</taxon>
        <taxon>Anaerolineales</taxon>
        <taxon>Anaerolineaceae</taxon>
        <taxon>Anaerolinea</taxon>
    </lineage>
</organism>
<dbReference type="InterPro" id="IPR011055">
    <property type="entry name" value="Dup_hybrid_motif"/>
</dbReference>
<dbReference type="AlphaFoldDB" id="A0A3D1JLS1"/>
<evidence type="ECO:0000313" key="2">
    <source>
        <dbReference type="Proteomes" id="UP000264141"/>
    </source>
</evidence>
<comment type="caution">
    <text evidence="1">The sequence shown here is derived from an EMBL/GenBank/DDBJ whole genome shotgun (WGS) entry which is preliminary data.</text>
</comment>
<evidence type="ECO:0000313" key="1">
    <source>
        <dbReference type="EMBL" id="HCE18606.1"/>
    </source>
</evidence>
<accession>A0A3D1JLS1</accession>
<dbReference type="OrthoDB" id="158843at2"/>
<sequence length="228" mass="25444">MFLTLAAAVLVTAGGVLVYPVLRTLPRSSRVVEWIRHPEEHPTWAIRAGERCGDAPFQFPTSGYIGFVWGDSFRPFHRHSGIDIFGGSAPGLTPVMAVSDGYVTRLAEWKASLILRIPSDPLQPERQIWVYYTHLADPQGQSLIDEAFPPGIEEKFVQVGTLLGWQGNYSGRADAPVGVHLHISVVKDDGRGKFLDERRIENTLDPSPYFGLDLKATQWKQDPFMCQN</sequence>
<dbReference type="EMBL" id="DPBP01000048">
    <property type="protein sequence ID" value="HCE18606.1"/>
    <property type="molecule type" value="Genomic_DNA"/>
</dbReference>